<evidence type="ECO:0000313" key="6">
    <source>
        <dbReference type="Proteomes" id="UP000297288"/>
    </source>
</evidence>
<feature type="domain" description="ABC transporter" evidence="4">
    <location>
        <begin position="19"/>
        <end position="63"/>
    </location>
</feature>
<protein>
    <submittedName>
        <fullName evidence="5">ATP-binding cassette domain-containing protein</fullName>
    </submittedName>
</protein>
<keyword evidence="3 5" id="KW-0067">ATP-binding</keyword>
<organism evidence="5 6">
    <name type="scientific">Geotoga petraea</name>
    <dbReference type="NCBI Taxonomy" id="28234"/>
    <lineage>
        <taxon>Bacteria</taxon>
        <taxon>Thermotogati</taxon>
        <taxon>Thermotogota</taxon>
        <taxon>Thermotogae</taxon>
        <taxon>Petrotogales</taxon>
        <taxon>Petrotogaceae</taxon>
        <taxon>Geotoga</taxon>
    </lineage>
</organism>
<gene>
    <name evidence="5" type="ORF">E4650_00420</name>
</gene>
<proteinExistence type="predicted"/>
<dbReference type="PANTHER" id="PTHR45772:SF9">
    <property type="entry name" value="CONSERVED COMPONENT OF ABC TRANSPORTER FOR NATURAL AMINO ACIDS"/>
    <property type="match status" value="1"/>
</dbReference>
<reference evidence="5 6" key="1">
    <citation type="submission" date="2019-04" db="EMBL/GenBank/DDBJ databases">
        <title>Draft genome sequence data and analysis of a Fermenting Bacterium, Geotoga petraea strain HO-Geo1, isolated from heavy-oil petroleum reservoir in Russia.</title>
        <authorList>
            <person name="Grouzdev D.S."/>
            <person name="Semenova E.M."/>
            <person name="Sokolova D.S."/>
            <person name="Tourova T.P."/>
            <person name="Poltaraus A.B."/>
            <person name="Nazina T.N."/>
        </authorList>
    </citation>
    <scope>NUCLEOTIDE SEQUENCE [LARGE SCALE GENOMIC DNA]</scope>
    <source>
        <strain evidence="5 6">HO-Geo1</strain>
    </source>
</reference>
<evidence type="ECO:0000256" key="2">
    <source>
        <dbReference type="ARBA" id="ARBA00022741"/>
    </source>
</evidence>
<dbReference type="GO" id="GO:0005524">
    <property type="term" value="F:ATP binding"/>
    <property type="evidence" value="ECO:0007669"/>
    <property type="project" value="UniProtKB-KW"/>
</dbReference>
<dbReference type="InterPro" id="IPR027417">
    <property type="entry name" value="P-loop_NTPase"/>
</dbReference>
<dbReference type="InterPro" id="IPR003439">
    <property type="entry name" value="ABC_transporter-like_ATP-bd"/>
</dbReference>
<accession>A0A4Z0W5J9</accession>
<dbReference type="OrthoDB" id="1551385at2"/>
<dbReference type="GO" id="GO:0005886">
    <property type="term" value="C:plasma membrane"/>
    <property type="evidence" value="ECO:0007669"/>
    <property type="project" value="TreeGrafter"/>
</dbReference>
<dbReference type="Pfam" id="PF00005">
    <property type="entry name" value="ABC_tran"/>
    <property type="match status" value="1"/>
</dbReference>
<name>A0A4Z0W5J9_9BACT</name>
<dbReference type="RefSeq" id="WP_135402388.1">
    <property type="nucleotide sequence ID" value="NZ_SRME01000001.1"/>
</dbReference>
<dbReference type="EMBL" id="SRME01000001">
    <property type="protein sequence ID" value="TGG88702.1"/>
    <property type="molecule type" value="Genomic_DNA"/>
</dbReference>
<dbReference type="GO" id="GO:0016887">
    <property type="term" value="F:ATP hydrolysis activity"/>
    <property type="evidence" value="ECO:0007669"/>
    <property type="project" value="InterPro"/>
</dbReference>
<evidence type="ECO:0000256" key="1">
    <source>
        <dbReference type="ARBA" id="ARBA00022448"/>
    </source>
</evidence>
<evidence type="ECO:0000256" key="3">
    <source>
        <dbReference type="ARBA" id="ARBA00022840"/>
    </source>
</evidence>
<sequence>MILSIENLTKKFNNLTAVNSLSLNIESPEILAIIGPNGAGKTTTIKNILGLQYPSNGQINYKKSYSYNVVFTFDIHVNHR</sequence>
<comment type="caution">
    <text evidence="5">The sequence shown here is derived from an EMBL/GenBank/DDBJ whole genome shotgun (WGS) entry which is preliminary data.</text>
</comment>
<dbReference type="Proteomes" id="UP000297288">
    <property type="component" value="Unassembled WGS sequence"/>
</dbReference>
<dbReference type="InterPro" id="IPR051120">
    <property type="entry name" value="ABC_AA/LPS_Transport"/>
</dbReference>
<keyword evidence="2" id="KW-0547">Nucleotide-binding</keyword>
<evidence type="ECO:0000313" key="5">
    <source>
        <dbReference type="EMBL" id="TGG88702.1"/>
    </source>
</evidence>
<evidence type="ECO:0000259" key="4">
    <source>
        <dbReference type="Pfam" id="PF00005"/>
    </source>
</evidence>
<dbReference type="AlphaFoldDB" id="A0A4Z0W5J9"/>
<dbReference type="Gene3D" id="3.40.50.300">
    <property type="entry name" value="P-loop containing nucleotide triphosphate hydrolases"/>
    <property type="match status" value="1"/>
</dbReference>
<keyword evidence="1" id="KW-0813">Transport</keyword>
<dbReference type="SUPFAM" id="SSF52540">
    <property type="entry name" value="P-loop containing nucleoside triphosphate hydrolases"/>
    <property type="match status" value="1"/>
</dbReference>
<dbReference type="PANTHER" id="PTHR45772">
    <property type="entry name" value="CONSERVED COMPONENT OF ABC TRANSPORTER FOR NATURAL AMINO ACIDS-RELATED"/>
    <property type="match status" value="1"/>
</dbReference>